<dbReference type="PANTHER" id="PTHR46193:SF10">
    <property type="entry name" value="6-PHOSPHOGLUCONATE PHOSPHATASE"/>
    <property type="match status" value="1"/>
</dbReference>
<sequence length="211" mass="22817">MVDLVIFDCDGVLVDSEVVSNQVMVDNLARYGVQMTLKDCMSQFVGTTMMGGMQMARDMGADLPDNWIDEIYAETYAALKGGVPVVRGIPGVLAHLDTRGIPYCVASNGSREKMRITLGQNGLWERFETVMFSAHEFGVGKPEPDLFLAAAQHFGAKSPAVIEDSPSGTLAAQRASMRCFGYAEHDDGARLAAHGAQVFHDMADLPALLEL</sequence>
<accession>A0A1Y5RD63</accession>
<reference evidence="5 6" key="1">
    <citation type="submission" date="2017-03" db="EMBL/GenBank/DDBJ databases">
        <authorList>
            <person name="Afonso C.L."/>
            <person name="Miller P.J."/>
            <person name="Scott M.A."/>
            <person name="Spackman E."/>
            <person name="Goraichik I."/>
            <person name="Dimitrov K.M."/>
            <person name="Suarez D.L."/>
            <person name="Swayne D.E."/>
        </authorList>
    </citation>
    <scope>NUCLEOTIDE SEQUENCE [LARGE SCALE GENOMIC DNA]</scope>
    <source>
        <strain evidence="5 6">CECT 7639</strain>
    </source>
</reference>
<evidence type="ECO:0000256" key="3">
    <source>
        <dbReference type="ARBA" id="ARBA00022723"/>
    </source>
</evidence>
<evidence type="ECO:0000256" key="4">
    <source>
        <dbReference type="ARBA" id="ARBA00022842"/>
    </source>
</evidence>
<comment type="similarity">
    <text evidence="2">Belongs to the HAD-like hydrolase superfamily. CbbY/CbbZ/Gph/YieH family.</text>
</comment>
<dbReference type="InterPro" id="IPR023214">
    <property type="entry name" value="HAD_sf"/>
</dbReference>
<dbReference type="InterPro" id="IPR051600">
    <property type="entry name" value="Beta-PGM-like"/>
</dbReference>
<evidence type="ECO:0000313" key="5">
    <source>
        <dbReference type="EMBL" id="SLN14562.1"/>
    </source>
</evidence>
<keyword evidence="4" id="KW-0460">Magnesium</keyword>
<proteinExistence type="inferred from homology"/>
<dbReference type="PANTHER" id="PTHR46193">
    <property type="entry name" value="6-PHOSPHOGLUCONATE PHOSPHATASE"/>
    <property type="match status" value="1"/>
</dbReference>
<dbReference type="InterPro" id="IPR041492">
    <property type="entry name" value="HAD_2"/>
</dbReference>
<organism evidence="5 6">
    <name type="scientific">Falsiruegeria litorea R37</name>
    <dbReference type="NCBI Taxonomy" id="1200284"/>
    <lineage>
        <taxon>Bacteria</taxon>
        <taxon>Pseudomonadati</taxon>
        <taxon>Pseudomonadota</taxon>
        <taxon>Alphaproteobacteria</taxon>
        <taxon>Rhodobacterales</taxon>
        <taxon>Roseobacteraceae</taxon>
        <taxon>Falsiruegeria</taxon>
    </lineage>
</organism>
<dbReference type="Pfam" id="PF13419">
    <property type="entry name" value="HAD_2"/>
    <property type="match status" value="1"/>
</dbReference>
<dbReference type="InterPro" id="IPR036412">
    <property type="entry name" value="HAD-like_sf"/>
</dbReference>
<dbReference type="Gene3D" id="1.10.150.240">
    <property type="entry name" value="Putative phosphatase, domain 2"/>
    <property type="match status" value="1"/>
</dbReference>
<dbReference type="NCBIfam" id="TIGR01509">
    <property type="entry name" value="HAD-SF-IA-v3"/>
    <property type="match status" value="1"/>
</dbReference>
<evidence type="ECO:0000256" key="2">
    <source>
        <dbReference type="ARBA" id="ARBA00006171"/>
    </source>
</evidence>
<dbReference type="OrthoDB" id="9797743at2"/>
<name>A0A1Y5RD63_9RHOB</name>
<dbReference type="EMBL" id="FWFO01000001">
    <property type="protein sequence ID" value="SLN14562.1"/>
    <property type="molecule type" value="Genomic_DNA"/>
</dbReference>
<evidence type="ECO:0000256" key="1">
    <source>
        <dbReference type="ARBA" id="ARBA00001946"/>
    </source>
</evidence>
<protein>
    <submittedName>
        <fullName evidence="5">6-phosphogluconate phosphatase</fullName>
        <ecNumber evidence="5">3.1.3.-</ecNumber>
    </submittedName>
</protein>
<keyword evidence="6" id="KW-1185">Reference proteome</keyword>
<dbReference type="InterPro" id="IPR023198">
    <property type="entry name" value="PGP-like_dom2"/>
</dbReference>
<dbReference type="RefSeq" id="WP_085793963.1">
    <property type="nucleotide sequence ID" value="NZ_FWFO01000001.1"/>
</dbReference>
<dbReference type="SFLD" id="SFLDS00003">
    <property type="entry name" value="Haloacid_Dehalogenase"/>
    <property type="match status" value="1"/>
</dbReference>
<dbReference type="GO" id="GO:0016787">
    <property type="term" value="F:hydrolase activity"/>
    <property type="evidence" value="ECO:0007669"/>
    <property type="project" value="UniProtKB-KW"/>
</dbReference>
<comment type="cofactor">
    <cofactor evidence="1">
        <name>Mg(2+)</name>
        <dbReference type="ChEBI" id="CHEBI:18420"/>
    </cofactor>
</comment>
<keyword evidence="5" id="KW-0378">Hydrolase</keyword>
<dbReference type="GO" id="GO:0046872">
    <property type="term" value="F:metal ion binding"/>
    <property type="evidence" value="ECO:0007669"/>
    <property type="project" value="UniProtKB-KW"/>
</dbReference>
<keyword evidence="3" id="KW-0479">Metal-binding</keyword>
<dbReference type="EC" id="3.1.3.-" evidence="5"/>
<dbReference type="Proteomes" id="UP000193077">
    <property type="component" value="Unassembled WGS sequence"/>
</dbReference>
<dbReference type="InterPro" id="IPR006439">
    <property type="entry name" value="HAD-SF_hydro_IA"/>
</dbReference>
<evidence type="ECO:0000313" key="6">
    <source>
        <dbReference type="Proteomes" id="UP000193077"/>
    </source>
</evidence>
<dbReference type="SFLD" id="SFLDG01129">
    <property type="entry name" value="C1.5:_HAD__Beta-PGM__Phosphata"/>
    <property type="match status" value="1"/>
</dbReference>
<gene>
    <name evidence="5" type="primary">yieH</name>
    <name evidence="5" type="ORF">TRL7639_00209</name>
</gene>
<dbReference type="SUPFAM" id="SSF56784">
    <property type="entry name" value="HAD-like"/>
    <property type="match status" value="1"/>
</dbReference>
<dbReference type="Gene3D" id="3.40.50.1000">
    <property type="entry name" value="HAD superfamily/HAD-like"/>
    <property type="match status" value="1"/>
</dbReference>
<dbReference type="AlphaFoldDB" id="A0A1Y5RD63"/>